<gene>
    <name evidence="3" type="ORF">DNG_09527</name>
</gene>
<dbReference type="Gene3D" id="3.50.50.60">
    <property type="entry name" value="FAD/NAD(P)-binding domain"/>
    <property type="match status" value="1"/>
</dbReference>
<keyword evidence="4" id="KW-1185">Reference proteome</keyword>
<dbReference type="Pfam" id="PF13738">
    <property type="entry name" value="Pyr_redox_3"/>
    <property type="match status" value="1"/>
</dbReference>
<dbReference type="PANTHER" id="PTHR43539">
    <property type="entry name" value="FLAVIN-BINDING MONOOXYGENASE-LIKE PROTEIN (AFU_ORTHOLOGUE AFUA_4G09220)"/>
    <property type="match status" value="1"/>
</dbReference>
<dbReference type="SUPFAM" id="SSF51735">
    <property type="entry name" value="NAD(P)-binding Rossmann-fold domains"/>
    <property type="match status" value="1"/>
</dbReference>
<accession>A0AAE8N7W7</accession>
<dbReference type="EMBL" id="ONZQ02000017">
    <property type="protein sequence ID" value="SPO06833.1"/>
    <property type="molecule type" value="Genomic_DNA"/>
</dbReference>
<dbReference type="InterPro" id="IPR050982">
    <property type="entry name" value="Auxin_biosynth/cation_transpt"/>
</dbReference>
<evidence type="ECO:0000256" key="2">
    <source>
        <dbReference type="SAM" id="MobiDB-lite"/>
    </source>
</evidence>
<name>A0AAE8N7W7_9PEZI</name>
<feature type="compositionally biased region" description="Polar residues" evidence="2">
    <location>
        <begin position="155"/>
        <end position="168"/>
    </location>
</feature>
<dbReference type="GO" id="GO:0004497">
    <property type="term" value="F:monooxygenase activity"/>
    <property type="evidence" value="ECO:0007669"/>
    <property type="project" value="UniProtKB-KW"/>
</dbReference>
<dbReference type="GO" id="GO:0050660">
    <property type="term" value="F:flavin adenine dinucleotide binding"/>
    <property type="evidence" value="ECO:0007669"/>
    <property type="project" value="TreeGrafter"/>
</dbReference>
<dbReference type="PANTHER" id="PTHR43539:SF24">
    <property type="entry name" value="FAD_NAD(P)-BINDING DOMAIN-CONTAINING PROTEIN-RELATED"/>
    <property type="match status" value="1"/>
</dbReference>
<keyword evidence="3" id="KW-0503">Monooxygenase</keyword>
<evidence type="ECO:0000313" key="4">
    <source>
        <dbReference type="Proteomes" id="UP001187682"/>
    </source>
</evidence>
<proteinExistence type="predicted"/>
<feature type="region of interest" description="Disordered" evidence="2">
    <location>
        <begin position="155"/>
        <end position="181"/>
    </location>
</feature>
<dbReference type="Proteomes" id="UP001187682">
    <property type="component" value="Unassembled WGS sequence"/>
</dbReference>
<comment type="caution">
    <text evidence="3">The sequence shown here is derived from an EMBL/GenBank/DDBJ whole genome shotgun (WGS) entry which is preliminary data.</text>
</comment>
<keyword evidence="1" id="KW-0560">Oxidoreductase</keyword>
<sequence>MSEFPPAASLPKLSLCGTPRPDKSAAARIVNTWLATLQQRIQSDDLANISDLFVEEAYWRDIISLSWDFHTKSGLAAIAAYLRESSSGFGQLKAVETGGLVPELVKEYGLEFIQSAFTFETRAGRGRGVVRLANSGPSEWKAWTVSTQLEELNSKDASNGQSQANGVTNGDAPVNGDAATNGHAQEAADPQVIIVGAGQSGLGVAAHLKHLGVSCLIIERGPAVAYSWRQRYETVKTHTIMNGDHLPFMKYPSNWPASQDKSHILRWMDNYATIMGIEVQLNTTATKADYDTATRKWSLHITDKDGSRVLHANHVVMALGMTTHVPYGPEFPGKDSFKGHAYHAAAHKTAGDIPDLDKKNVVVVGCATTAHDMAQDFVGHGAKSVAMIQRQPTWSFSNEAIRKYHLAEFTTPGVSTEEADLLINSFPVPVARVFGYEMTQEMIRHDADMLDALEKAGLDVKRGEDGTSFIDYLFFKGGHFYVDQGATPMILDGRIKIHMCEDGVKEFYPGGLVLGDGREIEADVVVMATGFEMASMQLEKLMGEKIWQKASQFGMFDEEFERHGWWRPTGIPGFWYMCGTLAWSRQFSAVLALEIAAVERGFVDGYWEN</sequence>
<dbReference type="InterPro" id="IPR036291">
    <property type="entry name" value="NAD(P)-bd_dom_sf"/>
</dbReference>
<organism evidence="3 4">
    <name type="scientific">Cephalotrichum gorgonifer</name>
    <dbReference type="NCBI Taxonomy" id="2041049"/>
    <lineage>
        <taxon>Eukaryota</taxon>
        <taxon>Fungi</taxon>
        <taxon>Dikarya</taxon>
        <taxon>Ascomycota</taxon>
        <taxon>Pezizomycotina</taxon>
        <taxon>Sordariomycetes</taxon>
        <taxon>Hypocreomycetidae</taxon>
        <taxon>Microascales</taxon>
        <taxon>Microascaceae</taxon>
        <taxon>Cephalotrichum</taxon>
    </lineage>
</organism>
<evidence type="ECO:0000256" key="1">
    <source>
        <dbReference type="ARBA" id="ARBA00023002"/>
    </source>
</evidence>
<protein>
    <submittedName>
        <fullName evidence="3">Related to flavin-binding monooxygenase</fullName>
    </submittedName>
</protein>
<evidence type="ECO:0000313" key="3">
    <source>
        <dbReference type="EMBL" id="SPO06833.1"/>
    </source>
</evidence>
<reference evidence="3" key="1">
    <citation type="submission" date="2018-03" db="EMBL/GenBank/DDBJ databases">
        <authorList>
            <person name="Guldener U."/>
        </authorList>
    </citation>
    <scope>NUCLEOTIDE SEQUENCE</scope>
</reference>
<dbReference type="InterPro" id="IPR036188">
    <property type="entry name" value="FAD/NAD-bd_sf"/>
</dbReference>
<dbReference type="AlphaFoldDB" id="A0AAE8N7W7"/>
<dbReference type="SUPFAM" id="SSF51905">
    <property type="entry name" value="FAD/NAD(P)-binding domain"/>
    <property type="match status" value="1"/>
</dbReference>